<dbReference type="RefSeq" id="WP_091982682.1">
    <property type="nucleotide sequence ID" value="NZ_FOLO01000009.1"/>
</dbReference>
<accession>A0A1I1JCI2</accession>
<sequence>MTKFSFFKIILIVLISVILFACSNPANDLKERRVVAISNPQLIISRATPLTWYADFKIHSGTEKPTVKEQSDKSEFTQLIQQQIEQEIIGKGFNFNTKPQITLKETQYQVVALAVAGDNITSSEYLDLFNLFPELSYDSDLSEGTLIVAIVDPVQKKAAWRGSVQILLEPNLDKKARIKRISTSVTKLLKSLKPTE</sequence>
<proteinExistence type="predicted"/>
<organism evidence="1 2">
    <name type="scientific">Pseudoalteromonas denitrificans DSM 6059</name>
    <dbReference type="NCBI Taxonomy" id="1123010"/>
    <lineage>
        <taxon>Bacteria</taxon>
        <taxon>Pseudomonadati</taxon>
        <taxon>Pseudomonadota</taxon>
        <taxon>Gammaproteobacteria</taxon>
        <taxon>Alteromonadales</taxon>
        <taxon>Pseudoalteromonadaceae</taxon>
        <taxon>Pseudoalteromonas</taxon>
    </lineage>
</organism>
<dbReference type="Proteomes" id="UP000198862">
    <property type="component" value="Unassembled WGS sequence"/>
</dbReference>
<dbReference type="AlphaFoldDB" id="A0A1I1JCI2"/>
<protein>
    <submittedName>
        <fullName evidence="1">Uncharacterized protein</fullName>
    </submittedName>
</protein>
<keyword evidence="2" id="KW-1185">Reference proteome</keyword>
<dbReference type="OrthoDB" id="6292244at2"/>
<reference evidence="1 2" key="1">
    <citation type="submission" date="2016-10" db="EMBL/GenBank/DDBJ databases">
        <authorList>
            <person name="de Groot N.N."/>
        </authorList>
    </citation>
    <scope>NUCLEOTIDE SEQUENCE [LARGE SCALE GENOMIC DNA]</scope>
    <source>
        <strain evidence="1 2">DSM 6059</strain>
    </source>
</reference>
<evidence type="ECO:0000313" key="1">
    <source>
        <dbReference type="EMBL" id="SFC44328.1"/>
    </source>
</evidence>
<dbReference type="PROSITE" id="PS51257">
    <property type="entry name" value="PROKAR_LIPOPROTEIN"/>
    <property type="match status" value="1"/>
</dbReference>
<dbReference type="STRING" id="1123010.SAMN02745724_01678"/>
<gene>
    <name evidence="1" type="ORF">SAMN02745724_01678</name>
</gene>
<dbReference type="EMBL" id="FOLO01000009">
    <property type="protein sequence ID" value="SFC44328.1"/>
    <property type="molecule type" value="Genomic_DNA"/>
</dbReference>
<evidence type="ECO:0000313" key="2">
    <source>
        <dbReference type="Proteomes" id="UP000198862"/>
    </source>
</evidence>
<name>A0A1I1JCI2_9GAMM</name>